<dbReference type="Proteomes" id="UP001163321">
    <property type="component" value="Chromosome 6"/>
</dbReference>
<protein>
    <submittedName>
        <fullName evidence="1">Uncharacterized protein</fullName>
    </submittedName>
</protein>
<keyword evidence="2" id="KW-1185">Reference proteome</keyword>
<dbReference type="EMBL" id="CM047585">
    <property type="protein sequence ID" value="KAI9909886.1"/>
    <property type="molecule type" value="Genomic_DNA"/>
</dbReference>
<name>A0ACC0VVV6_9STRA</name>
<evidence type="ECO:0000313" key="2">
    <source>
        <dbReference type="Proteomes" id="UP001163321"/>
    </source>
</evidence>
<evidence type="ECO:0000313" key="1">
    <source>
        <dbReference type="EMBL" id="KAI9909886.1"/>
    </source>
</evidence>
<sequence>MVNLTPTTTALEARDLLLAKNTPEQLAEHAHVTKGKVRTRFPPEPNGYLHVGHAKSMHMNFYEAFEKLSVPLEKRETYLRYDDTNPEAESPEYIDAIANNVQWMGYTPIKITYSSQYFQELYELALKLIRKGKAFVCHQSKAEIEASRLVLQQYHATPGPKDEQDVPAAARSPYRSRPVAENLVDFERMRLGLYDEGEACLRMKMDLCSPNPNMWDHVAYRIKFVPHPHVGDKWCIYPTYDYTHCIVDALEHVDYSICTLEFETRRESYYWLLHELDLFKPNVYEFARLCMTYTVLSKRKLLKLVLSNKVRGWDDPRMGTLNGLRRRGFTPEIIKQFCKEIGVTRVQSTIQIDRLYSVARNLLGDASKRVLAVLDPVELVIENFHDVPDKTALLLRVPDYPQDGATARTERTVLLTKSEEEIYPLPWFRSPEWTKRPVPQGRTPSFQQKRNANTRSLVCLPSVLPCCNKSSASDVASESDMEVGYLVRRRVNSTEADQEADSFRQCIQFLVGLIVIMAMALILLIIFQTKPYGSR</sequence>
<comment type="caution">
    <text evidence="1">The sequence shown here is derived from an EMBL/GenBank/DDBJ whole genome shotgun (WGS) entry which is preliminary data.</text>
</comment>
<organism evidence="1 2">
    <name type="scientific">Peronosclerospora sorghi</name>
    <dbReference type="NCBI Taxonomy" id="230839"/>
    <lineage>
        <taxon>Eukaryota</taxon>
        <taxon>Sar</taxon>
        <taxon>Stramenopiles</taxon>
        <taxon>Oomycota</taxon>
        <taxon>Peronosporomycetes</taxon>
        <taxon>Peronosporales</taxon>
        <taxon>Peronosporaceae</taxon>
        <taxon>Peronosclerospora</taxon>
    </lineage>
</organism>
<proteinExistence type="predicted"/>
<reference evidence="1 2" key="1">
    <citation type="journal article" date="2022" name="bioRxiv">
        <title>The genome of the oomycete Peronosclerospora sorghi, a cosmopolitan pathogen of maize and sorghum, is inflated with dispersed pseudogenes.</title>
        <authorList>
            <person name="Fletcher K."/>
            <person name="Martin F."/>
            <person name="Isakeit T."/>
            <person name="Cavanaugh K."/>
            <person name="Magill C."/>
            <person name="Michelmore R."/>
        </authorList>
    </citation>
    <scope>NUCLEOTIDE SEQUENCE [LARGE SCALE GENOMIC DNA]</scope>
    <source>
        <strain evidence="1">P6</strain>
    </source>
</reference>
<gene>
    <name evidence="1" type="ORF">PsorP6_010601</name>
</gene>
<accession>A0ACC0VVV6</accession>